<dbReference type="Proteomes" id="UP000186922">
    <property type="component" value="Unassembled WGS sequence"/>
</dbReference>
<evidence type="ECO:0000256" key="1">
    <source>
        <dbReference type="ARBA" id="ARBA00004123"/>
    </source>
</evidence>
<evidence type="ECO:0000256" key="3">
    <source>
        <dbReference type="ARBA" id="ARBA00022490"/>
    </source>
</evidence>
<dbReference type="SUPFAM" id="SSF51045">
    <property type="entry name" value="WW domain"/>
    <property type="match status" value="1"/>
</dbReference>
<feature type="compositionally biased region" description="Low complexity" evidence="5">
    <location>
        <begin position="104"/>
        <end position="118"/>
    </location>
</feature>
<evidence type="ECO:0000256" key="5">
    <source>
        <dbReference type="SAM" id="MobiDB-lite"/>
    </source>
</evidence>
<dbReference type="GO" id="GO:0005634">
    <property type="term" value="C:nucleus"/>
    <property type="evidence" value="ECO:0007669"/>
    <property type="project" value="UniProtKB-SubCell"/>
</dbReference>
<keyword evidence="3" id="KW-0963">Cytoplasm</keyword>
<feature type="region of interest" description="Disordered" evidence="5">
    <location>
        <begin position="1"/>
        <end position="170"/>
    </location>
</feature>
<dbReference type="EMBL" id="BDGG01000001">
    <property type="protein sequence ID" value="GAU87816.1"/>
    <property type="molecule type" value="Genomic_DNA"/>
</dbReference>
<dbReference type="GO" id="GO:0003713">
    <property type="term" value="F:transcription coactivator activity"/>
    <property type="evidence" value="ECO:0007669"/>
    <property type="project" value="TreeGrafter"/>
</dbReference>
<dbReference type="GO" id="GO:0035329">
    <property type="term" value="P:hippo signaling"/>
    <property type="evidence" value="ECO:0007669"/>
    <property type="project" value="TreeGrafter"/>
</dbReference>
<dbReference type="CDD" id="cd00201">
    <property type="entry name" value="WW"/>
    <property type="match status" value="1"/>
</dbReference>
<gene>
    <name evidence="7" type="primary">RvY_00613-1</name>
    <name evidence="7" type="synonym">RvY_00613.1</name>
    <name evidence="7" type="ORF">RvY_00613</name>
</gene>
<organism evidence="7 8">
    <name type="scientific">Ramazzottius varieornatus</name>
    <name type="common">Water bear</name>
    <name type="synonym">Tardigrade</name>
    <dbReference type="NCBI Taxonomy" id="947166"/>
    <lineage>
        <taxon>Eukaryota</taxon>
        <taxon>Metazoa</taxon>
        <taxon>Ecdysozoa</taxon>
        <taxon>Tardigrada</taxon>
        <taxon>Eutardigrada</taxon>
        <taxon>Parachela</taxon>
        <taxon>Hypsibioidea</taxon>
        <taxon>Ramazzottiidae</taxon>
        <taxon>Ramazzottius</taxon>
    </lineage>
</organism>
<feature type="compositionally biased region" description="Polar residues" evidence="5">
    <location>
        <begin position="37"/>
        <end position="48"/>
    </location>
</feature>
<feature type="region of interest" description="Disordered" evidence="5">
    <location>
        <begin position="265"/>
        <end position="320"/>
    </location>
</feature>
<dbReference type="InterPro" id="IPR051583">
    <property type="entry name" value="YAP1"/>
</dbReference>
<dbReference type="GO" id="GO:0045944">
    <property type="term" value="P:positive regulation of transcription by RNA polymerase II"/>
    <property type="evidence" value="ECO:0007669"/>
    <property type="project" value="TreeGrafter"/>
</dbReference>
<evidence type="ECO:0000256" key="2">
    <source>
        <dbReference type="ARBA" id="ARBA00004496"/>
    </source>
</evidence>
<dbReference type="Gene3D" id="2.20.70.10">
    <property type="match status" value="1"/>
</dbReference>
<feature type="domain" description="WW" evidence="6">
    <location>
        <begin position="220"/>
        <end position="255"/>
    </location>
</feature>
<dbReference type="InterPro" id="IPR036020">
    <property type="entry name" value="WW_dom_sf"/>
</dbReference>
<comment type="caution">
    <text evidence="7">The sequence shown here is derived from an EMBL/GenBank/DDBJ whole genome shotgun (WGS) entry which is preliminary data.</text>
</comment>
<evidence type="ECO:0000313" key="7">
    <source>
        <dbReference type="EMBL" id="GAU87816.1"/>
    </source>
</evidence>
<evidence type="ECO:0000313" key="8">
    <source>
        <dbReference type="Proteomes" id="UP000186922"/>
    </source>
</evidence>
<feature type="compositionally biased region" description="Low complexity" evidence="5">
    <location>
        <begin position="136"/>
        <end position="170"/>
    </location>
</feature>
<name>A0A1D1UDU8_RAMVA</name>
<dbReference type="PROSITE" id="PS50020">
    <property type="entry name" value="WW_DOMAIN_2"/>
    <property type="match status" value="1"/>
</dbReference>
<dbReference type="AlphaFoldDB" id="A0A1D1UDU8"/>
<feature type="compositionally biased region" description="Low complexity" evidence="5">
    <location>
        <begin position="61"/>
        <end position="71"/>
    </location>
</feature>
<dbReference type="InterPro" id="IPR001202">
    <property type="entry name" value="WW_dom"/>
</dbReference>
<keyword evidence="4" id="KW-0539">Nucleus</keyword>
<evidence type="ECO:0000256" key="4">
    <source>
        <dbReference type="ARBA" id="ARBA00023242"/>
    </source>
</evidence>
<protein>
    <recommendedName>
        <fullName evidence="6">WW domain-containing protein</fullName>
    </recommendedName>
</protein>
<keyword evidence="8" id="KW-1185">Reference proteome</keyword>
<dbReference type="OrthoDB" id="3045089at2759"/>
<reference evidence="7 8" key="1">
    <citation type="journal article" date="2016" name="Nat. Commun.">
        <title>Extremotolerant tardigrade genome and improved radiotolerance of human cultured cells by tardigrade-unique protein.</title>
        <authorList>
            <person name="Hashimoto T."/>
            <person name="Horikawa D.D."/>
            <person name="Saito Y."/>
            <person name="Kuwahara H."/>
            <person name="Kozuka-Hata H."/>
            <person name="Shin-I T."/>
            <person name="Minakuchi Y."/>
            <person name="Ohishi K."/>
            <person name="Motoyama A."/>
            <person name="Aizu T."/>
            <person name="Enomoto A."/>
            <person name="Kondo K."/>
            <person name="Tanaka S."/>
            <person name="Hara Y."/>
            <person name="Koshikawa S."/>
            <person name="Sagara H."/>
            <person name="Miura T."/>
            <person name="Yokobori S."/>
            <person name="Miyagawa K."/>
            <person name="Suzuki Y."/>
            <person name="Kubo T."/>
            <person name="Oyama M."/>
            <person name="Kohara Y."/>
            <person name="Fujiyama A."/>
            <person name="Arakawa K."/>
            <person name="Katayama T."/>
            <person name="Toyoda A."/>
            <person name="Kunieda T."/>
        </authorList>
    </citation>
    <scope>NUCLEOTIDE SEQUENCE [LARGE SCALE GENOMIC DNA]</scope>
    <source>
        <strain evidence="7 8">YOKOZUNA-1</strain>
    </source>
</reference>
<dbReference type="GO" id="GO:0005737">
    <property type="term" value="C:cytoplasm"/>
    <property type="evidence" value="ECO:0007669"/>
    <property type="project" value="UniProtKB-SubCell"/>
</dbReference>
<dbReference type="STRING" id="947166.A0A1D1UDU8"/>
<dbReference type="PANTHER" id="PTHR17616">
    <property type="entry name" value="YES-ASSOCIATED PROTEIN YAP1 FAMILY MEMBER"/>
    <property type="match status" value="1"/>
</dbReference>
<comment type="subcellular location">
    <subcellularLocation>
        <location evidence="2">Cytoplasm</location>
    </subcellularLocation>
    <subcellularLocation>
        <location evidence="1">Nucleus</location>
    </subcellularLocation>
</comment>
<proteinExistence type="predicted"/>
<dbReference type="PANTHER" id="PTHR17616:SF8">
    <property type="entry name" value="TRANSCRIPTIONAL COACTIVATOR YORKIE"/>
    <property type="match status" value="1"/>
</dbReference>
<evidence type="ECO:0000259" key="6">
    <source>
        <dbReference type="PROSITE" id="PS50020"/>
    </source>
</evidence>
<accession>A0A1D1UDU8</accession>
<sequence length="559" mass="61844">MGDDGGKVITRQESPSSIIHIRTDSDGILQDMFKQVGQRSSMSKNSTPLKERKLPAGFFEPPKQQLQQPSPSHTPQPLQSKELPNHLGSPLGNSTSGCFHVRSRSSPASISQSLSLAPDNHAQVDATGGNYPPVASKPSQQPPQSHHKTSSSSSHFRQKSMPAAQQLSSMAASSPQLLNIHDVTEQFRLVVLSDGRMSFQNRYSMDIYPDTPVVRTKILGPLPNGWAASEPQPGSDDVYYIDHLNRTTTWFDPRLPKPIQEPLVLARHQQQQQQQQAQQQQLQSHNSHQLQQSSQNALQHLQQQQTSQPSSTVFPGSSSSILSQLQPQLAPNFSAGSTTSFFERNSGRTLQPATLNGLVPHLATSQQQQLKQQNVNNPLSQQSLQSQQLLQALSMERDSMRLRQKELQQQQQQIFRQQPGFADQSVSASLYRDPVGDYDMLGSPMSPLASVRLSDALHGRQESKDSGYGHSASRTPENFLAQTMDELSLTYHADIWDGNSNMDMTVGSDNNFVVDQQVDQIMTDSSLDDGLLSSDMILSDIESVLRNDNIDNASNITWL</sequence>
<feature type="compositionally biased region" description="Low complexity" evidence="5">
    <location>
        <begin position="268"/>
        <end position="320"/>
    </location>
</feature>